<dbReference type="Proteomes" id="UP001153334">
    <property type="component" value="Unassembled WGS sequence"/>
</dbReference>
<proteinExistence type="predicted"/>
<gene>
    <name evidence="1" type="ORF">ONZ43_g3496</name>
</gene>
<dbReference type="EMBL" id="JAPESX010000818">
    <property type="protein sequence ID" value="KAJ8119581.1"/>
    <property type="molecule type" value="Genomic_DNA"/>
</dbReference>
<name>A0ACC2IWU5_9PEZI</name>
<organism evidence="1 2">
    <name type="scientific">Nemania bipapillata</name>
    <dbReference type="NCBI Taxonomy" id="110536"/>
    <lineage>
        <taxon>Eukaryota</taxon>
        <taxon>Fungi</taxon>
        <taxon>Dikarya</taxon>
        <taxon>Ascomycota</taxon>
        <taxon>Pezizomycotina</taxon>
        <taxon>Sordariomycetes</taxon>
        <taxon>Xylariomycetidae</taxon>
        <taxon>Xylariales</taxon>
        <taxon>Xylariaceae</taxon>
        <taxon>Nemania</taxon>
    </lineage>
</organism>
<evidence type="ECO:0000313" key="1">
    <source>
        <dbReference type="EMBL" id="KAJ8119581.1"/>
    </source>
</evidence>
<accession>A0ACC2IWU5</accession>
<sequence>MLHGGPTKDHPIIAAAGDERVSSSKYITHGPNSDIILLQDPLNPRNSNVTSSVMRAKISESGKVAFTFHFITGDGPSARTQQFSWISIKREEPGFRYGGFRLVRHALDAHVSSSGNYLAPPQYHSSAYSDGDTLARLIYSKPFEMSLSREMFILEFTDQAASIHLGGHWTHAAVMSALRLYHLGTSGRTSQMGIEFAGSVRGLQL</sequence>
<comment type="caution">
    <text evidence="1">The sequence shown here is derived from an EMBL/GenBank/DDBJ whole genome shotgun (WGS) entry which is preliminary data.</text>
</comment>
<evidence type="ECO:0000313" key="2">
    <source>
        <dbReference type="Proteomes" id="UP001153334"/>
    </source>
</evidence>
<keyword evidence="2" id="KW-1185">Reference proteome</keyword>
<protein>
    <submittedName>
        <fullName evidence="1">Uncharacterized protein</fullName>
    </submittedName>
</protein>
<reference evidence="1" key="1">
    <citation type="submission" date="2022-11" db="EMBL/GenBank/DDBJ databases">
        <title>Genome Sequence of Nemania bipapillata.</title>
        <authorList>
            <person name="Buettner E."/>
        </authorList>
    </citation>
    <scope>NUCLEOTIDE SEQUENCE</scope>
    <source>
        <strain evidence="1">CP14</strain>
    </source>
</reference>